<organism evidence="2 3">
    <name type="scientific">Arthrobacter terricola</name>
    <dbReference type="NCBI Taxonomy" id="2547396"/>
    <lineage>
        <taxon>Bacteria</taxon>
        <taxon>Bacillati</taxon>
        <taxon>Actinomycetota</taxon>
        <taxon>Actinomycetes</taxon>
        <taxon>Micrococcales</taxon>
        <taxon>Micrococcaceae</taxon>
        <taxon>Arthrobacter</taxon>
    </lineage>
</organism>
<feature type="transmembrane region" description="Helical" evidence="1">
    <location>
        <begin position="83"/>
        <end position="106"/>
    </location>
</feature>
<feature type="transmembrane region" description="Helical" evidence="1">
    <location>
        <begin position="328"/>
        <end position="350"/>
    </location>
</feature>
<feature type="transmembrane region" description="Helical" evidence="1">
    <location>
        <begin position="118"/>
        <end position="144"/>
    </location>
</feature>
<keyword evidence="1" id="KW-1133">Transmembrane helix</keyword>
<dbReference type="EMBL" id="SMRU01000004">
    <property type="protein sequence ID" value="TDG00030.1"/>
    <property type="molecule type" value="Genomic_DNA"/>
</dbReference>
<name>A0A4R5KVL3_9MICC</name>
<keyword evidence="1" id="KW-0472">Membrane</keyword>
<evidence type="ECO:0000313" key="3">
    <source>
        <dbReference type="Proteomes" id="UP000295511"/>
    </source>
</evidence>
<evidence type="ECO:0000256" key="1">
    <source>
        <dbReference type="SAM" id="Phobius"/>
    </source>
</evidence>
<sequence>MKSALSKSAACVGALILLTLLSLWRLPQSAQGVVWAEDGAVFLTDALAPDQAFTPLRSYSGYLHVVPRLAAEFVVRFLRLEHFGIGLTVLACLAVAGICLMTYHCASAISNNRWIRAAWGAVPLVVNVGAMETLGNFANLHWYLLWLSPWLLMKPAKSKLEGGLLFVVAALTSLTEIISVVFVPLFLYKIRHKNMWPARAGLGLGLVCQAYATLKRPRGGAGHYDLDPLSVVYGWFLNTAGPIVHGTPVKVMQQIVNFGAAPMIVAALVVLAGLAAVLILGTRSEKWLAVLFATASVVIWAACVLSNPAQYLDYATFSTADWKQFFVFGRYSVAPTMFVLAIVPLLAAAVAKFGKAAPFAVLAGFSLLAVSMYFPGTTATDNGPDWAEHVSIGRNLCGTVADTEFYDIPASPTFFEGRVRIPCEVLRAP</sequence>
<feature type="transmembrane region" description="Helical" evidence="1">
    <location>
        <begin position="164"/>
        <end position="188"/>
    </location>
</feature>
<feature type="transmembrane region" description="Helical" evidence="1">
    <location>
        <begin position="287"/>
        <end position="307"/>
    </location>
</feature>
<feature type="transmembrane region" description="Helical" evidence="1">
    <location>
        <begin position="356"/>
        <end position="374"/>
    </location>
</feature>
<accession>A0A4R5KVL3</accession>
<protein>
    <submittedName>
        <fullName evidence="2">Uncharacterized protein</fullName>
    </submittedName>
</protein>
<proteinExistence type="predicted"/>
<dbReference type="OrthoDB" id="4578799at2"/>
<evidence type="ECO:0000313" key="2">
    <source>
        <dbReference type="EMBL" id="TDG00030.1"/>
    </source>
</evidence>
<dbReference type="RefSeq" id="WP_133203120.1">
    <property type="nucleotide sequence ID" value="NZ_SMRU01000004.1"/>
</dbReference>
<feature type="transmembrane region" description="Helical" evidence="1">
    <location>
        <begin position="260"/>
        <end position="281"/>
    </location>
</feature>
<gene>
    <name evidence="2" type="ORF">E1809_05040</name>
</gene>
<reference evidence="2 3" key="1">
    <citation type="submission" date="2019-03" db="EMBL/GenBank/DDBJ databases">
        <title>Whole genome sequence of Arthrobacter sp JH1-1.</title>
        <authorList>
            <person name="Trinh H.N."/>
        </authorList>
    </citation>
    <scope>NUCLEOTIDE SEQUENCE [LARGE SCALE GENOMIC DNA]</scope>
    <source>
        <strain evidence="2 3">JH1-1</strain>
    </source>
</reference>
<keyword evidence="1" id="KW-0812">Transmembrane</keyword>
<dbReference type="AlphaFoldDB" id="A0A4R5KVL3"/>
<keyword evidence="3" id="KW-1185">Reference proteome</keyword>
<comment type="caution">
    <text evidence="2">The sequence shown here is derived from an EMBL/GenBank/DDBJ whole genome shotgun (WGS) entry which is preliminary data.</text>
</comment>
<dbReference type="Proteomes" id="UP000295511">
    <property type="component" value="Unassembled WGS sequence"/>
</dbReference>